<gene>
    <name evidence="1" type="primary">cls</name>
    <name evidence="1" type="ORF">ACI1P1_10760</name>
</gene>
<comment type="caution">
    <text evidence="1">The sequence shown here is derived from an EMBL/GenBank/DDBJ whole genome shotgun (WGS) entry which is preliminary data.</text>
</comment>
<accession>A0ACC7NWA0</accession>
<dbReference type="EMBL" id="JBJURJ010000006">
    <property type="protein sequence ID" value="MFM9328770.1"/>
    <property type="molecule type" value="Genomic_DNA"/>
</dbReference>
<proteinExistence type="predicted"/>
<reference evidence="1" key="1">
    <citation type="submission" date="2024-12" db="EMBL/GenBank/DDBJ databases">
        <authorList>
            <person name="Wu N."/>
        </authorList>
    </citation>
    <scope>NUCLEOTIDE SEQUENCE</scope>
    <source>
        <strain evidence="1">P15</strain>
    </source>
</reference>
<keyword evidence="2" id="KW-1185">Reference proteome</keyword>
<name>A0ACC7NWA0_9BACL</name>
<protein>
    <submittedName>
        <fullName evidence="1">Cardiolipin synthase</fullName>
    </submittedName>
</protein>
<evidence type="ECO:0000313" key="1">
    <source>
        <dbReference type="EMBL" id="MFM9328770.1"/>
    </source>
</evidence>
<sequence length="475" mass="54371">MFWVIFLLCLYLLQTVLLLVVEHRHPAKALAWMVILLVLPVAGLGLYYFLARQYRHKRRIKQLPKGAWERLHREMDRLSDLYRPDPEESREIGRAPRLLGLLGNLPGAPITRGNTVEFYHEGKEFFPALLEAMDGAQDHIHMEYYTIRDDGIGRAFRDMMIKKAREGVEVRLLYDGIGSVGLAEGYIERLEEAGVETGCFLPPLVALLDKRLNYRNHRKITVIDGRTGFLGGFNIGDEYLGKDPKLGFWRDTHMRVDGDAVYRLQYTFLRDWFLAKGQLPEGARFLPEQEQKGQELVQILNSGPDSKWDAMLELYFSAIAAGERRVWMVTPYFIPEGGILLALKTAALSGADVRIILPAIPDSRVVYWASLSYLEELLQVGVKVFLYQGGFIHAKVLIVDDKLATVGTANMDMRSFFSNFEQNAVLFDRHLVARLAGRFQLDLRRCRELEASEFKGLPRWKKVREGLARLLAPLF</sequence>
<organism evidence="1 2">
    <name type="scientific">Paenibacillus mesotrionivorans</name>
    <dbReference type="NCBI Taxonomy" id="3160968"/>
    <lineage>
        <taxon>Bacteria</taxon>
        <taxon>Bacillati</taxon>
        <taxon>Bacillota</taxon>
        <taxon>Bacilli</taxon>
        <taxon>Bacillales</taxon>
        <taxon>Paenibacillaceae</taxon>
        <taxon>Paenibacillus</taxon>
    </lineage>
</organism>
<evidence type="ECO:0000313" key="2">
    <source>
        <dbReference type="Proteomes" id="UP001631969"/>
    </source>
</evidence>
<dbReference type="Proteomes" id="UP001631969">
    <property type="component" value="Unassembled WGS sequence"/>
</dbReference>